<proteinExistence type="predicted"/>
<dbReference type="AlphaFoldDB" id="A0A916SBH9"/>
<protein>
    <submittedName>
        <fullName evidence="1">Uncharacterized protein</fullName>
    </submittedName>
</protein>
<name>A0A916SBH9_9BACI</name>
<sequence>MNRCEKCGKQAYGNAEQRTDQYGNVITICADCIRKEYWG</sequence>
<reference evidence="1" key="1">
    <citation type="journal article" date="2014" name="Int. J. Syst. Evol. Microbiol.">
        <title>Complete genome sequence of Corynebacterium casei LMG S-19264T (=DSM 44701T), isolated from a smear-ripened cheese.</title>
        <authorList>
            <consortium name="US DOE Joint Genome Institute (JGI-PGF)"/>
            <person name="Walter F."/>
            <person name="Albersmeier A."/>
            <person name="Kalinowski J."/>
            <person name="Ruckert C."/>
        </authorList>
    </citation>
    <scope>NUCLEOTIDE SEQUENCE</scope>
    <source>
        <strain evidence="1">CGMCC 1.12408</strain>
    </source>
</reference>
<dbReference type="EMBL" id="BMEY01000030">
    <property type="protein sequence ID" value="GGA91905.1"/>
    <property type="molecule type" value="Genomic_DNA"/>
</dbReference>
<comment type="caution">
    <text evidence="1">The sequence shown here is derived from an EMBL/GenBank/DDBJ whole genome shotgun (WGS) entry which is preliminary data.</text>
</comment>
<organism evidence="1 2">
    <name type="scientific">Ornithinibacillus halotolerans</name>
    <dbReference type="NCBI Taxonomy" id="1274357"/>
    <lineage>
        <taxon>Bacteria</taxon>
        <taxon>Bacillati</taxon>
        <taxon>Bacillota</taxon>
        <taxon>Bacilli</taxon>
        <taxon>Bacillales</taxon>
        <taxon>Bacillaceae</taxon>
        <taxon>Ornithinibacillus</taxon>
    </lineage>
</organism>
<evidence type="ECO:0000313" key="2">
    <source>
        <dbReference type="Proteomes" id="UP000613512"/>
    </source>
</evidence>
<evidence type="ECO:0000313" key="1">
    <source>
        <dbReference type="EMBL" id="GGA91905.1"/>
    </source>
</evidence>
<reference evidence="1" key="2">
    <citation type="submission" date="2020-09" db="EMBL/GenBank/DDBJ databases">
        <authorList>
            <person name="Sun Q."/>
            <person name="Zhou Y."/>
        </authorList>
    </citation>
    <scope>NUCLEOTIDE SEQUENCE</scope>
    <source>
        <strain evidence="1">CGMCC 1.12408</strain>
    </source>
</reference>
<dbReference type="Proteomes" id="UP000613512">
    <property type="component" value="Unassembled WGS sequence"/>
</dbReference>
<accession>A0A916SBH9</accession>
<gene>
    <name evidence="1" type="ORF">GCM10008025_37960</name>
</gene>
<keyword evidence="2" id="KW-1185">Reference proteome</keyword>